<keyword evidence="1 7" id="KW-1003">Cell membrane</keyword>
<keyword evidence="7" id="KW-0997">Cell inner membrane</keyword>
<dbReference type="CDD" id="cd08010">
    <property type="entry name" value="MltG_like"/>
    <property type="match status" value="1"/>
</dbReference>
<evidence type="ECO:0000256" key="5">
    <source>
        <dbReference type="ARBA" id="ARBA00023239"/>
    </source>
</evidence>
<dbReference type="EC" id="4.2.2.29" evidence="7"/>
<evidence type="ECO:0000256" key="4">
    <source>
        <dbReference type="ARBA" id="ARBA00023136"/>
    </source>
</evidence>
<reference evidence="8 9" key="1">
    <citation type="submission" date="2020-02" db="EMBL/GenBank/DDBJ databases">
        <title>complete genome sequence of Rhodobacteraceae bacterium.</title>
        <authorList>
            <person name="Park J."/>
            <person name="Kim Y.-S."/>
            <person name="Kim K.-H."/>
        </authorList>
    </citation>
    <scope>NUCLEOTIDE SEQUENCE [LARGE SCALE GENOMIC DNA]</scope>
    <source>
        <strain evidence="8 9">RR4-56</strain>
    </source>
</reference>
<keyword evidence="9" id="KW-1185">Reference proteome</keyword>
<dbReference type="AlphaFoldDB" id="A0A7L5BVJ3"/>
<dbReference type="Gene3D" id="3.30.160.60">
    <property type="entry name" value="Classic Zinc Finger"/>
    <property type="match status" value="1"/>
</dbReference>
<dbReference type="KEGG" id="hdh:G5B40_03150"/>
<comment type="catalytic activity">
    <reaction evidence="7">
        <text>a peptidoglycan chain = a peptidoglycan chain with N-acetyl-1,6-anhydromuramyl-[peptide] at the reducing end + a peptidoglycan chain with N-acetylglucosamine at the non-reducing end.</text>
        <dbReference type="EC" id="4.2.2.29"/>
    </reaction>
</comment>
<sequence length="329" mass="35448">MAKHVAANALTILIVVCVALAGLTIWSVRSFSTPGPLEAPKLVTLERGVSLTAASETLEKEGAIANAMIFRLGARYLGVDDEVKYGEYEIPASASMEEVLDIVTSGKSIQYKVTIAEGLTSWEIVEALRANPLLSGEIETVPPEGTLAPDTYFVSRGSNRSELLSRMLDAQAIILATAWASRDADLPLKSPEEVLTLASIVEKETAVAAERPLVGGVFINRLKRGMRLQSDPTIIYGITKGEGPLDRPIRRSDIEKPTAYNTYIIDRLPPGPIANPGRDAIAAVVNPAQTDALYFVADGSGGHAFATNLREHQKNVAAWRRIERSGQSE</sequence>
<organism evidence="8 9">
    <name type="scientific">Pikeienuella piscinae</name>
    <dbReference type="NCBI Taxonomy" id="2748098"/>
    <lineage>
        <taxon>Bacteria</taxon>
        <taxon>Pseudomonadati</taxon>
        <taxon>Pseudomonadota</taxon>
        <taxon>Alphaproteobacteria</taxon>
        <taxon>Rhodobacterales</taxon>
        <taxon>Paracoccaceae</taxon>
        <taxon>Pikeienuella</taxon>
    </lineage>
</organism>
<dbReference type="GO" id="GO:0009252">
    <property type="term" value="P:peptidoglycan biosynthetic process"/>
    <property type="evidence" value="ECO:0007669"/>
    <property type="project" value="UniProtKB-UniRule"/>
</dbReference>
<dbReference type="GO" id="GO:0008932">
    <property type="term" value="F:lytic endotransglycosylase activity"/>
    <property type="evidence" value="ECO:0007669"/>
    <property type="project" value="UniProtKB-UniRule"/>
</dbReference>
<dbReference type="EMBL" id="CP049056">
    <property type="protein sequence ID" value="QIE54517.1"/>
    <property type="molecule type" value="Genomic_DNA"/>
</dbReference>
<dbReference type="Pfam" id="PF02618">
    <property type="entry name" value="YceG"/>
    <property type="match status" value="1"/>
</dbReference>
<evidence type="ECO:0000256" key="3">
    <source>
        <dbReference type="ARBA" id="ARBA00022989"/>
    </source>
</evidence>
<name>A0A7L5BVJ3_9RHOB</name>
<dbReference type="Gene3D" id="3.30.1490.480">
    <property type="entry name" value="Endolytic murein transglycosylase"/>
    <property type="match status" value="1"/>
</dbReference>
<feature type="site" description="Important for catalytic activity" evidence="7">
    <location>
        <position position="204"/>
    </location>
</feature>
<keyword evidence="6 7" id="KW-0961">Cell wall biogenesis/degradation</keyword>
<dbReference type="GO" id="GO:0071555">
    <property type="term" value="P:cell wall organization"/>
    <property type="evidence" value="ECO:0007669"/>
    <property type="project" value="UniProtKB-KW"/>
</dbReference>
<dbReference type="InterPro" id="IPR003770">
    <property type="entry name" value="MLTG-like"/>
</dbReference>
<evidence type="ECO:0000256" key="6">
    <source>
        <dbReference type="ARBA" id="ARBA00023316"/>
    </source>
</evidence>
<keyword evidence="3 7" id="KW-1133">Transmembrane helix</keyword>
<comment type="function">
    <text evidence="7">Functions as a peptidoglycan terminase that cleaves nascent peptidoglycan strands endolytically to terminate their elongation.</text>
</comment>
<gene>
    <name evidence="7 8" type="primary">mltG</name>
    <name evidence="8" type="ORF">G5B40_03150</name>
</gene>
<evidence type="ECO:0000313" key="8">
    <source>
        <dbReference type="EMBL" id="QIE54517.1"/>
    </source>
</evidence>
<comment type="similarity">
    <text evidence="7">Belongs to the transglycosylase MltG family.</text>
</comment>
<accession>A0A7L5BVJ3</accession>
<evidence type="ECO:0000256" key="1">
    <source>
        <dbReference type="ARBA" id="ARBA00022475"/>
    </source>
</evidence>
<dbReference type="PANTHER" id="PTHR30518:SF2">
    <property type="entry name" value="ENDOLYTIC MUREIN TRANSGLYCOSYLASE"/>
    <property type="match status" value="1"/>
</dbReference>
<keyword evidence="2 7" id="KW-0812">Transmembrane</keyword>
<dbReference type="PANTHER" id="PTHR30518">
    <property type="entry name" value="ENDOLYTIC MUREIN TRANSGLYCOSYLASE"/>
    <property type="match status" value="1"/>
</dbReference>
<dbReference type="HAMAP" id="MF_02065">
    <property type="entry name" value="MltG"/>
    <property type="match status" value="1"/>
</dbReference>
<protein>
    <recommendedName>
        <fullName evidence="7">Endolytic murein transglycosylase</fullName>
        <ecNumber evidence="7">4.2.2.29</ecNumber>
    </recommendedName>
    <alternativeName>
        <fullName evidence="7">Peptidoglycan lytic transglycosylase</fullName>
    </alternativeName>
    <alternativeName>
        <fullName evidence="7">Peptidoglycan polymerization terminase</fullName>
    </alternativeName>
</protein>
<evidence type="ECO:0000256" key="2">
    <source>
        <dbReference type="ARBA" id="ARBA00022692"/>
    </source>
</evidence>
<proteinExistence type="inferred from homology"/>
<dbReference type="GO" id="GO:0005886">
    <property type="term" value="C:plasma membrane"/>
    <property type="evidence" value="ECO:0007669"/>
    <property type="project" value="UniProtKB-UniRule"/>
</dbReference>
<keyword evidence="4 7" id="KW-0472">Membrane</keyword>
<dbReference type="Proteomes" id="UP000503336">
    <property type="component" value="Chromosome"/>
</dbReference>
<evidence type="ECO:0000256" key="7">
    <source>
        <dbReference type="HAMAP-Rule" id="MF_02065"/>
    </source>
</evidence>
<dbReference type="NCBIfam" id="TIGR00247">
    <property type="entry name" value="endolytic transglycosylase MltG"/>
    <property type="match status" value="1"/>
</dbReference>
<dbReference type="RefSeq" id="WP_165094868.1">
    <property type="nucleotide sequence ID" value="NZ_CP049056.1"/>
</dbReference>
<keyword evidence="5 7" id="KW-0456">Lyase</keyword>
<evidence type="ECO:0000313" key="9">
    <source>
        <dbReference type="Proteomes" id="UP000503336"/>
    </source>
</evidence>